<keyword evidence="3" id="KW-0378">Hydrolase</keyword>
<dbReference type="AlphaFoldDB" id="A0A2K9EIT3"/>
<keyword evidence="4" id="KW-1185">Reference proteome</keyword>
<dbReference type="InterPro" id="IPR030829">
    <property type="entry name" value="SoxH-rel_PQQ_2"/>
</dbReference>
<evidence type="ECO:0000256" key="1">
    <source>
        <dbReference type="ARBA" id="ARBA00005250"/>
    </source>
</evidence>
<dbReference type="InterPro" id="IPR050855">
    <property type="entry name" value="NDM-1-like"/>
</dbReference>
<evidence type="ECO:0000259" key="2">
    <source>
        <dbReference type="SMART" id="SM00849"/>
    </source>
</evidence>
<dbReference type="RefSeq" id="WP_101459947.1">
    <property type="nucleotide sequence ID" value="NZ_CP025408.1"/>
</dbReference>
<dbReference type="PANTHER" id="PTHR42951">
    <property type="entry name" value="METALLO-BETA-LACTAMASE DOMAIN-CONTAINING"/>
    <property type="match status" value="1"/>
</dbReference>
<dbReference type="GO" id="GO:0016787">
    <property type="term" value="F:hydrolase activity"/>
    <property type="evidence" value="ECO:0007669"/>
    <property type="project" value="UniProtKB-KW"/>
</dbReference>
<dbReference type="GO" id="GO:0017001">
    <property type="term" value="P:antibiotic catabolic process"/>
    <property type="evidence" value="ECO:0007669"/>
    <property type="project" value="UniProtKB-ARBA"/>
</dbReference>
<organism evidence="3 4">
    <name type="scientific">Paracoccus tegillarcae</name>
    <dbReference type="NCBI Taxonomy" id="1529068"/>
    <lineage>
        <taxon>Bacteria</taxon>
        <taxon>Pseudomonadati</taxon>
        <taxon>Pseudomonadota</taxon>
        <taxon>Alphaproteobacteria</taxon>
        <taxon>Rhodobacterales</taxon>
        <taxon>Paracoccaceae</taxon>
        <taxon>Paracoccus</taxon>
    </lineage>
</organism>
<dbReference type="OrthoDB" id="420651at2"/>
<proteinExistence type="inferred from homology"/>
<comment type="similarity">
    <text evidence="1">Belongs to the metallo-beta-lactamase superfamily. Class-B beta-lactamase family.</text>
</comment>
<accession>A0A2K9EIT3</accession>
<dbReference type="SUPFAM" id="SSF56281">
    <property type="entry name" value="Metallo-hydrolase/oxidoreductase"/>
    <property type="match status" value="1"/>
</dbReference>
<dbReference type="EMBL" id="CP025408">
    <property type="protein sequence ID" value="AUH33277.1"/>
    <property type="molecule type" value="Genomic_DNA"/>
</dbReference>
<dbReference type="InterPro" id="IPR036866">
    <property type="entry name" value="RibonucZ/Hydroxyglut_hydro"/>
</dbReference>
<evidence type="ECO:0000313" key="3">
    <source>
        <dbReference type="EMBL" id="AUH33277.1"/>
    </source>
</evidence>
<dbReference type="SMART" id="SM00849">
    <property type="entry name" value="Lactamase_B"/>
    <property type="match status" value="1"/>
</dbReference>
<evidence type="ECO:0000313" key="4">
    <source>
        <dbReference type="Proteomes" id="UP000233742"/>
    </source>
</evidence>
<protein>
    <submittedName>
        <fullName evidence="3">MBL fold metallo-hydrolase</fullName>
    </submittedName>
</protein>
<name>A0A2K9EIT3_9RHOB</name>
<dbReference type="Pfam" id="PF00753">
    <property type="entry name" value="Lactamase_B"/>
    <property type="match status" value="1"/>
</dbReference>
<dbReference type="PANTHER" id="PTHR42951:SF4">
    <property type="entry name" value="ACYL-COENZYME A THIOESTERASE MBLAC2"/>
    <property type="match status" value="1"/>
</dbReference>
<feature type="domain" description="Metallo-beta-lactamase" evidence="2">
    <location>
        <begin position="95"/>
        <end position="277"/>
    </location>
</feature>
<dbReference type="KEGG" id="paro:CUV01_07640"/>
<dbReference type="Proteomes" id="UP000233742">
    <property type="component" value="Chromosome"/>
</dbReference>
<gene>
    <name evidence="3" type="ORF">CUV01_07640</name>
</gene>
<sequence>MFHLILTACIAVDSGDCRPILLPQGDGLTPQACLSQAERISRDWLADHPDLTGSGTECIENTDVGGLELHSIAPGVWLRQGQTAQIASDNRGRIANLSVIIGTDSVAIIDAGASRAEGQDLYAAIRHLTPKPVSHVILTHMHPDHVLGASVFAEAGASIVANEKLVQSLDMRGQGYLENMSRIVGAPEMIGTEITLPDMTIAQSDRISLGGRTLELAAVPTAHTDNDLIVRDDATNTLFTGDLVFRDLTPVVDGSLNGWLHWLEAPPAEVGLIVPGHGPVAQNWQEAVAKQSNLLLQLRDSVRHAIASGQSMSEAVPTIVSELQNVAEGWTDFDDTIARDATAAFKELEWE</sequence>
<reference evidence="3 4" key="1">
    <citation type="submission" date="2017-12" db="EMBL/GenBank/DDBJ databases">
        <authorList>
            <person name="Hurst M.R.H."/>
        </authorList>
    </citation>
    <scope>NUCLEOTIDE SEQUENCE [LARGE SCALE GENOMIC DNA]</scope>
    <source>
        <strain evidence="3 4">BM15</strain>
    </source>
</reference>
<dbReference type="Gene3D" id="3.60.15.10">
    <property type="entry name" value="Ribonuclease Z/Hydroxyacylglutathione hydrolase-like"/>
    <property type="match status" value="1"/>
</dbReference>
<dbReference type="NCBIfam" id="TIGR04559">
    <property type="entry name" value="SoxH_rel_PQQ_2"/>
    <property type="match status" value="1"/>
</dbReference>
<dbReference type="CDD" id="cd16282">
    <property type="entry name" value="metallo-hydrolase-like_MBL-fold"/>
    <property type="match status" value="1"/>
</dbReference>
<dbReference type="InterPro" id="IPR001279">
    <property type="entry name" value="Metallo-B-lactamas"/>
</dbReference>